<comment type="function">
    <text evidence="5">DNA-dependent RNA polymerase catalyzes the transcription of DNA into RNA using the four ribonucleoside triphosphates as substrates.</text>
</comment>
<dbReference type="Gene3D" id="1.10.274.100">
    <property type="entry name" value="RNA polymerase Rpb1, domain 3"/>
    <property type="match status" value="1"/>
</dbReference>
<proteinExistence type="inferred from homology"/>
<keyword evidence="5" id="KW-0479">Metal-binding</keyword>
<evidence type="ECO:0000259" key="7">
    <source>
        <dbReference type="Pfam" id="PF05000"/>
    </source>
</evidence>
<keyword evidence="3 5" id="KW-0548">Nucleotidyltransferase</keyword>
<feature type="domain" description="RNA polymerase Rpb1" evidence="7">
    <location>
        <begin position="94"/>
        <end position="163"/>
    </location>
</feature>
<dbReference type="Gene3D" id="1.10.150.390">
    <property type="match status" value="1"/>
</dbReference>
<reference evidence="8" key="1">
    <citation type="journal article" date="2018" name="Genome Biol. Evol.">
        <title>Mobile Elements Shape Plastome Evolution in Ferns.</title>
        <authorList>
            <person name="Robison T.A."/>
            <person name="Grusz A.L."/>
            <person name="Wolf P.G."/>
            <person name="Mower J.P."/>
            <person name="Fauskee B.D."/>
            <person name="Sosa K."/>
            <person name="Schuettpelz E.L."/>
        </authorList>
    </citation>
    <scope>NUCLEOTIDE SEQUENCE</scope>
</reference>
<geneLocation type="chloroplast" evidence="8"/>
<name>A0A3G5CTC8_9MONI</name>
<comment type="cofactor">
    <cofactor evidence="5">
        <name>Zn(2+)</name>
        <dbReference type="ChEBI" id="CHEBI:29105"/>
    </cofactor>
    <text evidence="5">Binds 1 Zn(2+) ion per subunit.</text>
</comment>
<dbReference type="EMBL" id="MH173086">
    <property type="protein sequence ID" value="AYW16151.1"/>
    <property type="molecule type" value="Genomic_DNA"/>
</dbReference>
<accession>A0A3G5CTC8</accession>
<dbReference type="PANTHER" id="PTHR48443:SF1">
    <property type="entry name" value="DNA-DIRECTED RNA POLYMERASE SUBUNIT BETA"/>
    <property type="match status" value="1"/>
</dbReference>
<evidence type="ECO:0000313" key="8">
    <source>
        <dbReference type="EMBL" id="AYW16151.1"/>
    </source>
</evidence>
<comment type="subunit">
    <text evidence="5">In plastids the minimal PEP RNA polymerase catalytic core is composed of four subunits: alpha, beta, beta', and beta''. When a (nuclear-encoded) sigma factor is associated with the core the holoenzyme is formed, which can initiate transcription.</text>
</comment>
<evidence type="ECO:0000256" key="5">
    <source>
        <dbReference type="HAMAP-Rule" id="MF_01324"/>
    </source>
</evidence>
<dbReference type="InterPro" id="IPR007083">
    <property type="entry name" value="RNA_pol_Rpb1_4"/>
</dbReference>
<dbReference type="Gene3D" id="1.10.132.30">
    <property type="match status" value="1"/>
</dbReference>
<keyword evidence="1 5" id="KW-0240">DNA-directed RNA polymerase</keyword>
<dbReference type="GO" id="GO:0003677">
    <property type="term" value="F:DNA binding"/>
    <property type="evidence" value="ECO:0007669"/>
    <property type="project" value="UniProtKB-UniRule"/>
</dbReference>
<dbReference type="GeneID" id="38746979"/>
<evidence type="ECO:0000256" key="4">
    <source>
        <dbReference type="ARBA" id="ARBA00023163"/>
    </source>
</evidence>
<dbReference type="SUPFAM" id="SSF64484">
    <property type="entry name" value="beta and beta-prime subunits of DNA dependent RNA-polymerase"/>
    <property type="match status" value="1"/>
</dbReference>
<dbReference type="GO" id="GO:0008270">
    <property type="term" value="F:zinc ion binding"/>
    <property type="evidence" value="ECO:0007669"/>
    <property type="project" value="UniProtKB-UniRule"/>
</dbReference>
<dbReference type="GO" id="GO:0009507">
    <property type="term" value="C:chloroplast"/>
    <property type="evidence" value="ECO:0007669"/>
    <property type="project" value="UniProtKB-SubCell"/>
</dbReference>
<dbReference type="Gene3D" id="1.10.1790.20">
    <property type="match status" value="1"/>
</dbReference>
<dbReference type="GO" id="GO:0000428">
    <property type="term" value="C:DNA-directed RNA polymerase complex"/>
    <property type="evidence" value="ECO:0007669"/>
    <property type="project" value="UniProtKB-KW"/>
</dbReference>
<protein>
    <recommendedName>
        <fullName evidence="5">DNA-directed RNA polymerase subunit beta''</fullName>
        <ecNumber evidence="5">2.7.7.6</ecNumber>
    </recommendedName>
    <alternativeName>
        <fullName evidence="5">PEP</fullName>
    </alternativeName>
    <alternativeName>
        <fullName evidence="5">Plastid-encoded RNA polymerase subunit beta''</fullName>
        <shortName evidence="5">RNA polymerase subunit beta''</shortName>
    </alternativeName>
</protein>
<keyword evidence="2 5" id="KW-0808">Transferase</keyword>
<dbReference type="RefSeq" id="YP_009549089.1">
    <property type="nucleotide sequence ID" value="NC_040215.1"/>
</dbReference>
<gene>
    <name evidence="5 8" type="primary">rpoC2</name>
</gene>
<keyword evidence="8" id="KW-0934">Plastid</keyword>
<dbReference type="Pfam" id="PF04998">
    <property type="entry name" value="RNA_pol_Rpb1_5"/>
    <property type="match status" value="1"/>
</dbReference>
<dbReference type="GO" id="GO:0006351">
    <property type="term" value="P:DNA-templated transcription"/>
    <property type="evidence" value="ECO:0007669"/>
    <property type="project" value="UniProtKB-UniRule"/>
</dbReference>
<dbReference type="EC" id="2.7.7.6" evidence="5"/>
<evidence type="ECO:0000259" key="6">
    <source>
        <dbReference type="Pfam" id="PF04998"/>
    </source>
</evidence>
<feature type="binding site" evidence="5">
    <location>
        <position position="296"/>
    </location>
    <ligand>
        <name>Zn(2+)</name>
        <dbReference type="ChEBI" id="CHEBI:29105"/>
    </ligand>
</feature>
<dbReference type="InterPro" id="IPR012756">
    <property type="entry name" value="DNA-dir_RpoC2_beta_pp"/>
</dbReference>
<dbReference type="InterPro" id="IPR042102">
    <property type="entry name" value="RNA_pol_Rpb1_3_sf"/>
</dbReference>
<comment type="similarity">
    <text evidence="5">Belongs to the RNA polymerase beta' chain family. RpoC2 subfamily.</text>
</comment>
<comment type="subcellular location">
    <subcellularLocation>
        <location evidence="5">Plastid</location>
        <location evidence="5">Chloroplast</location>
    </subcellularLocation>
</comment>
<dbReference type="GO" id="GO:0003899">
    <property type="term" value="F:DNA-directed RNA polymerase activity"/>
    <property type="evidence" value="ECO:0007669"/>
    <property type="project" value="UniProtKB-UniRule"/>
</dbReference>
<organism evidence="8">
    <name type="scientific">Haplopteris elongata</name>
    <dbReference type="NCBI Taxonomy" id="451070"/>
    <lineage>
        <taxon>Eukaryota</taxon>
        <taxon>Viridiplantae</taxon>
        <taxon>Streptophyta</taxon>
        <taxon>Embryophyta</taxon>
        <taxon>Tracheophyta</taxon>
        <taxon>Polypodiopsida</taxon>
        <taxon>Polypodiidae</taxon>
        <taxon>Polypodiales</taxon>
        <taxon>Pteridineae</taxon>
        <taxon>Pteridaceae</taxon>
        <taxon>Vittarioideae</taxon>
        <taxon>Haplopteris</taxon>
    </lineage>
</organism>
<dbReference type="Pfam" id="PF05000">
    <property type="entry name" value="RNA_pol_Rpb1_4"/>
    <property type="match status" value="1"/>
</dbReference>
<comment type="catalytic activity">
    <reaction evidence="5">
        <text>RNA(n) + a ribonucleoside 5'-triphosphate = RNA(n+1) + diphosphate</text>
        <dbReference type="Rhea" id="RHEA:21248"/>
        <dbReference type="Rhea" id="RHEA-COMP:14527"/>
        <dbReference type="Rhea" id="RHEA-COMP:17342"/>
        <dbReference type="ChEBI" id="CHEBI:33019"/>
        <dbReference type="ChEBI" id="CHEBI:61557"/>
        <dbReference type="ChEBI" id="CHEBI:140395"/>
        <dbReference type="EC" id="2.7.7.6"/>
    </reaction>
</comment>
<evidence type="ECO:0000256" key="1">
    <source>
        <dbReference type="ARBA" id="ARBA00022478"/>
    </source>
</evidence>
<feature type="domain" description="RNA polymerase Rpb1" evidence="6">
    <location>
        <begin position="172"/>
        <end position="363"/>
    </location>
</feature>
<feature type="binding site" evidence="5">
    <location>
        <position position="306"/>
    </location>
    <ligand>
        <name>Zn(2+)</name>
        <dbReference type="ChEBI" id="CHEBI:29105"/>
    </ligand>
</feature>
<dbReference type="InterPro" id="IPR007081">
    <property type="entry name" value="RNA_pol_Rpb1_5"/>
</dbReference>
<keyword evidence="8" id="KW-0150">Chloroplast</keyword>
<evidence type="ECO:0000256" key="2">
    <source>
        <dbReference type="ARBA" id="ARBA00022679"/>
    </source>
</evidence>
<keyword evidence="5" id="KW-0862">Zinc</keyword>
<sequence length="1427" mass="161552">MIDHYELPFCNKTLDRITMKRLIGKLVVCFGIASTTNILDQVKALGFQQATKASISSGIDDLSAVPTRNWLVRDAEKQGSISSRHHRCGSLHAIEKLRQSIEAWYATSESSKREMNPSFKMIDPANPVHMMSFSGARGTVSQVHQLLGMRGLMSDPRGQVIDLPIRRNLREGLSLTEYIISCYGARKGVVDTAVRTSDAGYLTRRLVEVVQHIAVRKKDCETVKSLAFMTSRLVEQKRGSMMGSMPFRVLVGRVLADHVYWGARCVATRNQDISDGLASHLIGSLQPIYIRSPLICRSISRICQLCYGWSLAHYDLVEVGEAVGIIAGQSIGEPGTQLTLRTFHTGGVFTGDIAEYVRIPFNGLAKFDEELLYPTRTRHGHPAWLCQADIPVFIGNSGGTHDSVIPAQSLLMIRTGQYVESQQVIAEIRTKEFPPKECIRRPIYPNSGGEIHWSKFIWHVRDSIFNTGRLVQKATHIWILAGSTPNLVGNPFLHKDQDKLSVEPHPSQGKCSQSEDIVKVRIAAGNYVYLQKGIQEFGTNSNYFSNWSKRPRSSYILSNIRVGRSEVEKLGSLLLERHKKEFGRLHLIIIEAQLNQVLNENHLFTTYKNPTYNIAALGVRNYSTVRVKHVNPERLHLDSRTKRESFCSCYRVVKIDNFLPESKKVFLKHEAPLFLLVRDRVTIQNTQKFNDVIIKNGFSWIEERLEIGIMIIRPSGYIYNPKKRSNNLMLEGNDPLLVPDSKILIYHEIDIKDWVPFQSLSFCQQRKTSVLILPVSLYDVLSDSSAQLSSRFDKPKTQRQAQAYILLFICFKNLKTSQRIKLINHMASELVRIRLLIEWKRYRHENLPGNKNYLSLISVRIGNLLTTFLQINPLMFPPIRRGLIGVNQFVRGLMPMDKDYFEKVYLCNNCPESVINYQNRIPLTLLEPAPYLLILSPSDVSRPNLLVYSSSNNCENEIVDSLHKSYANRRCFSHIRKTKRNNLRSSEGKSILKDSVHSNEQKGFRRASLRFSQEKANQLGLIGAPWPIFYSSILCYFAFGERYFCIKNYLSHNSIENLGCRGYYLVDENKLLMRGPATLSINKNLFQNPIYLSRPAKVVSKKIMVINLGLLSGENRYLYKDLPCLQSGQVIAIQQNSILIRTAKMILATRGATPHKISGDIMEKGDTLITLPYDRLKSGDITQGLPKVEQLLESRSTASILVGIETLFERWCQSSTKLIGNAWSQVLSAGRSMEHCQLILIDQIQKVYESQGVEICDKHLEIIVCQLTSRVVASEDGIIDVFLPGELVELSQAERMNRVVRKSICYEPTLLGMTKASLSTTSFLAEASFQETTRVLAKAALRGRIDWLKGLKENVVLGNTIPVGTGSIEVACQLKVNKRKESHLVNKGGNPWNKRAWSSLRSHRKSRGFIPAFIGSKYLVNFSHSEV</sequence>
<feature type="binding site" evidence="5">
    <location>
        <position position="220"/>
    </location>
    <ligand>
        <name>Zn(2+)</name>
        <dbReference type="ChEBI" id="CHEBI:29105"/>
    </ligand>
</feature>
<keyword evidence="4 5" id="KW-0804">Transcription</keyword>
<dbReference type="HAMAP" id="MF_01324">
    <property type="entry name" value="RNApol_bact_RpoC2"/>
    <property type="match status" value="1"/>
</dbReference>
<dbReference type="PANTHER" id="PTHR48443">
    <property type="entry name" value="DNA-DIRECTED RNA POLYMERASE SUBUNIT BETA"/>
    <property type="match status" value="1"/>
</dbReference>
<evidence type="ECO:0000256" key="3">
    <source>
        <dbReference type="ARBA" id="ARBA00022695"/>
    </source>
</evidence>
<dbReference type="CDD" id="cd02655">
    <property type="entry name" value="RNAP_beta'_C"/>
    <property type="match status" value="1"/>
</dbReference>
<feature type="binding site" evidence="5">
    <location>
        <position position="303"/>
    </location>
    <ligand>
        <name>Zn(2+)</name>
        <dbReference type="ChEBI" id="CHEBI:29105"/>
    </ligand>
</feature>
<dbReference type="InterPro" id="IPR038120">
    <property type="entry name" value="Rpb1_funnel_sf"/>
</dbReference>